<sequence length="79" mass="8691">MVVVIVVVVAAVVEPVNEPSSSTEMDPLAAHFETRKIGASVHRRRDHFTKDTLWTAGRIHVGPAARTQNELTRRACCTP</sequence>
<feature type="chain" id="PRO_5014986167" evidence="1">
    <location>
        <begin position="16"/>
        <end position="79"/>
    </location>
</feature>
<dbReference type="AlphaFoldDB" id="A0A2M3ZWA5"/>
<evidence type="ECO:0000256" key="1">
    <source>
        <dbReference type="SAM" id="SignalP"/>
    </source>
</evidence>
<name>A0A2M3ZWA5_9DIPT</name>
<evidence type="ECO:0000313" key="2">
    <source>
        <dbReference type="EMBL" id="MBW32834.1"/>
    </source>
</evidence>
<feature type="signal peptide" evidence="1">
    <location>
        <begin position="1"/>
        <end position="15"/>
    </location>
</feature>
<proteinExistence type="predicted"/>
<keyword evidence="1" id="KW-0732">Signal</keyword>
<organism evidence="2">
    <name type="scientific">Anopheles braziliensis</name>
    <dbReference type="NCBI Taxonomy" id="58242"/>
    <lineage>
        <taxon>Eukaryota</taxon>
        <taxon>Metazoa</taxon>
        <taxon>Ecdysozoa</taxon>
        <taxon>Arthropoda</taxon>
        <taxon>Hexapoda</taxon>
        <taxon>Insecta</taxon>
        <taxon>Pterygota</taxon>
        <taxon>Neoptera</taxon>
        <taxon>Endopterygota</taxon>
        <taxon>Diptera</taxon>
        <taxon>Nematocera</taxon>
        <taxon>Culicoidea</taxon>
        <taxon>Culicidae</taxon>
        <taxon>Anophelinae</taxon>
        <taxon>Anopheles</taxon>
    </lineage>
</organism>
<protein>
    <submittedName>
        <fullName evidence="2">Putative secreted peptide</fullName>
    </submittedName>
</protein>
<reference evidence="2" key="1">
    <citation type="submission" date="2018-01" db="EMBL/GenBank/DDBJ databases">
        <title>An insight into the sialome of Amazonian anophelines.</title>
        <authorList>
            <person name="Ribeiro J.M."/>
            <person name="Scarpassa V."/>
            <person name="Calvo E."/>
        </authorList>
    </citation>
    <scope>NUCLEOTIDE SEQUENCE</scope>
    <source>
        <tissue evidence="2">Salivary glands</tissue>
    </source>
</reference>
<dbReference type="EMBL" id="GGFM01012083">
    <property type="protein sequence ID" value="MBW32834.1"/>
    <property type="molecule type" value="Transcribed_RNA"/>
</dbReference>
<accession>A0A2M3ZWA5</accession>